<dbReference type="RefSeq" id="WP_228983618.1">
    <property type="nucleotide sequence ID" value="NZ_CAJQYY010000041.1"/>
</dbReference>
<feature type="chain" id="PRO_5045904918" description="Tripartite-type tricarboxylate transporter receptor subunit TctC" evidence="2">
    <location>
        <begin position="31"/>
        <end position="332"/>
    </location>
</feature>
<evidence type="ECO:0008006" key="5">
    <source>
        <dbReference type="Google" id="ProtNLM"/>
    </source>
</evidence>
<dbReference type="SUPFAM" id="SSF53850">
    <property type="entry name" value="Periplasmic binding protein-like II"/>
    <property type="match status" value="1"/>
</dbReference>
<keyword evidence="2" id="KW-0732">Signal</keyword>
<proteinExistence type="inferred from homology"/>
<comment type="similarity">
    <text evidence="1">Belongs to the UPF0065 (bug) family.</text>
</comment>
<dbReference type="PIRSF" id="PIRSF017082">
    <property type="entry name" value="YflP"/>
    <property type="match status" value="1"/>
</dbReference>
<dbReference type="PANTHER" id="PTHR42928">
    <property type="entry name" value="TRICARBOXYLATE-BINDING PROTEIN"/>
    <property type="match status" value="1"/>
</dbReference>
<evidence type="ECO:0000256" key="2">
    <source>
        <dbReference type="SAM" id="SignalP"/>
    </source>
</evidence>
<reference evidence="3 4" key="1">
    <citation type="submission" date="2021-04" db="EMBL/GenBank/DDBJ databases">
        <authorList>
            <person name="Vanwijnsberghe S."/>
        </authorList>
    </citation>
    <scope>NUCLEOTIDE SEQUENCE [LARGE SCALE GENOMIC DNA]</scope>
    <source>
        <strain evidence="3 4">LMG 32171</strain>
    </source>
</reference>
<dbReference type="PANTHER" id="PTHR42928:SF5">
    <property type="entry name" value="BLR1237 PROTEIN"/>
    <property type="match status" value="1"/>
</dbReference>
<dbReference type="Proteomes" id="UP000789752">
    <property type="component" value="Unassembled WGS sequence"/>
</dbReference>
<gene>
    <name evidence="3" type="ORF">R54767_05027</name>
</gene>
<dbReference type="EMBL" id="CAJQYY010000041">
    <property type="protein sequence ID" value="CAG4923776.1"/>
    <property type="molecule type" value="Genomic_DNA"/>
</dbReference>
<dbReference type="Pfam" id="PF03401">
    <property type="entry name" value="TctC"/>
    <property type="match status" value="1"/>
</dbReference>
<protein>
    <recommendedName>
        <fullName evidence="5">Tripartite-type tricarboxylate transporter receptor subunit TctC</fullName>
    </recommendedName>
</protein>
<dbReference type="Gene3D" id="3.40.190.10">
    <property type="entry name" value="Periplasmic binding protein-like II"/>
    <property type="match status" value="1"/>
</dbReference>
<dbReference type="InterPro" id="IPR005064">
    <property type="entry name" value="BUG"/>
</dbReference>
<organism evidence="3 4">
    <name type="scientific">Paraburkholderia gardini</name>
    <dbReference type="NCBI Taxonomy" id="2823469"/>
    <lineage>
        <taxon>Bacteria</taxon>
        <taxon>Pseudomonadati</taxon>
        <taxon>Pseudomonadota</taxon>
        <taxon>Betaproteobacteria</taxon>
        <taxon>Burkholderiales</taxon>
        <taxon>Burkholderiaceae</taxon>
        <taxon>Paraburkholderia</taxon>
    </lineage>
</organism>
<evidence type="ECO:0000256" key="1">
    <source>
        <dbReference type="ARBA" id="ARBA00006987"/>
    </source>
</evidence>
<evidence type="ECO:0000313" key="3">
    <source>
        <dbReference type="EMBL" id="CAG4923776.1"/>
    </source>
</evidence>
<name>A0ABN7QRM0_9BURK</name>
<accession>A0ABN7QRM0</accession>
<dbReference type="InterPro" id="IPR042100">
    <property type="entry name" value="Bug_dom1"/>
</dbReference>
<feature type="signal peptide" evidence="2">
    <location>
        <begin position="1"/>
        <end position="30"/>
    </location>
</feature>
<keyword evidence="4" id="KW-1185">Reference proteome</keyword>
<dbReference type="Gene3D" id="3.40.190.150">
    <property type="entry name" value="Bordetella uptake gene, domain 1"/>
    <property type="match status" value="1"/>
</dbReference>
<comment type="caution">
    <text evidence="3">The sequence shown here is derived from an EMBL/GenBank/DDBJ whole genome shotgun (WGS) entry which is preliminary data.</text>
</comment>
<evidence type="ECO:0000313" key="4">
    <source>
        <dbReference type="Proteomes" id="UP000789752"/>
    </source>
</evidence>
<sequence length="332" mass="34799">MTQSMGSHAWRAALFACGLLAMTGARPAHADTDADKYPSHAISIVVPFAAGGAGDLTTRVFAQKLTQLVNEPVVILNRPGAGLVNSATMVAHARPDGYTVFLDGNGAAISSVLFRKLPYSKSDFKQVSSVAFFSLVLLVDGHSPYKTVGDLIAAAKAQPGHLNIGAVSVGSTQNLAANLFRTRAGVDMRVIPFQTSSEVITALRGDLVQAALELIPSALGQVSSGAVRALAVTSVSRFAGLPQVPTLAESGLGGFDATSWSGLSVPAATDDAIVRRLASQSAQALSDPDVKRKMQMLGGEARASTPEEMSQMFDADRAKWQQVIEQANIPRR</sequence>